<dbReference type="CDD" id="cd04502">
    <property type="entry name" value="SGNH_hydrolase_like_7"/>
    <property type="match status" value="1"/>
</dbReference>
<accession>A0ABU3AER6</accession>
<dbReference type="InterPro" id="IPR018490">
    <property type="entry name" value="cNMP-bd_dom_sf"/>
</dbReference>
<dbReference type="SMART" id="SM00100">
    <property type="entry name" value="cNMP"/>
    <property type="match status" value="1"/>
</dbReference>
<feature type="domain" description="Cyclic nucleotide-binding" evidence="1">
    <location>
        <begin position="172"/>
        <end position="262"/>
    </location>
</feature>
<dbReference type="EMBL" id="JAVRHR010000003">
    <property type="protein sequence ID" value="MDT0608300.1"/>
    <property type="molecule type" value="Genomic_DNA"/>
</dbReference>
<dbReference type="PANTHER" id="PTHR24567:SF26">
    <property type="entry name" value="REGULATORY PROTEIN YEIL"/>
    <property type="match status" value="1"/>
</dbReference>
<protein>
    <submittedName>
        <fullName evidence="2">Cyclic nucleotide-binding domain-containing protein</fullName>
    </submittedName>
</protein>
<sequence length="852" mass="98210">MKGDIDIKLLESLFAGGKTQHYLKGHTICDIHREIKKFRWLVKGSLDYFIPLQESENEILVCQISEPMSTIGLGGLNAPRRYTYKAMVSSDSATFFEIAIDELEEHLKKDTENKLFKSISSRLYHQLRAALLKQMDLLQPVRFHPLIGDKEFFMTPETESTEVISLMRCSPFLDQFNEDRLSKLASIAERREYEPYEILYTQDHSANGLFILIDGEVSIKRIEGNIEIKQRAINNSGFIFGWSSLIGEKDICSAMTTKKTATYFIPFKGFLELFSADKSFERQFHKRLLWLIGNQINAAFLRFVGLLGKHNLQAVFQLIENNKSRLPLTSHLHQVAHLLKNTTTKNLAYTALQQLLSQGTSLERHLASLSLELLKDDQEELQYINGLHHIYETVALHKSDNPKEVRKACAQATKKLFSTLKYHIEGQENIPEKSGNIFIYNHLVNDRYYTLNNNFQITLDSHFISAMILDEKYGEPGIRTVRIGQGQEYGHQNYYKKLGHINVYTKESAQTSSETKKESRSIFYKESEQYLKKGYNLIISPEGTSYRTENSPGPFKLGSFKLALNAQPEPNIIPIVLVNFDHRIKDTLYYCKILPPFKISEYVERNNIDSLIDFVESYQKTYTTYVQQAREEADKLKLNLPSQEKITNPPEIWHNEIRRLKQRVAKLEHQNELTAFYGSSSIRLWVNMKKDLNPLHVLNLGFGGSSFAWCTHYFTEIFKDVNPSKIVLYAGENDLSEGRTPQEVLTDCKELVELILAKYPRAELAFISLKPSVERTHLIPQIMETNLLLSKYVIGELNAQFINVFARMITSDNRPRPELYLSDGLHLNKKGYTIWSNVIQEALVISEQIFSE</sequence>
<dbReference type="SUPFAM" id="SSF51206">
    <property type="entry name" value="cAMP-binding domain-like"/>
    <property type="match status" value="2"/>
</dbReference>
<dbReference type="CDD" id="cd00038">
    <property type="entry name" value="CAP_ED"/>
    <property type="match status" value="1"/>
</dbReference>
<dbReference type="Pfam" id="PF13472">
    <property type="entry name" value="Lipase_GDSL_2"/>
    <property type="match status" value="1"/>
</dbReference>
<dbReference type="InterPro" id="IPR050397">
    <property type="entry name" value="Env_Response_Regulators"/>
</dbReference>
<reference evidence="2 3" key="1">
    <citation type="submission" date="2023-09" db="EMBL/GenBank/DDBJ databases">
        <authorList>
            <person name="Rey-Velasco X."/>
        </authorList>
    </citation>
    <scope>NUCLEOTIDE SEQUENCE [LARGE SCALE GENOMIC DNA]</scope>
    <source>
        <strain evidence="2 3">F388</strain>
    </source>
</reference>
<dbReference type="PANTHER" id="PTHR24567">
    <property type="entry name" value="CRP FAMILY TRANSCRIPTIONAL REGULATORY PROTEIN"/>
    <property type="match status" value="1"/>
</dbReference>
<dbReference type="InterPro" id="IPR002123">
    <property type="entry name" value="Plipid/glycerol_acylTrfase"/>
</dbReference>
<dbReference type="Gene3D" id="3.40.50.1110">
    <property type="entry name" value="SGNH hydrolase"/>
    <property type="match status" value="1"/>
</dbReference>
<evidence type="ECO:0000259" key="1">
    <source>
        <dbReference type="PROSITE" id="PS50042"/>
    </source>
</evidence>
<dbReference type="Pfam" id="PF00027">
    <property type="entry name" value="cNMP_binding"/>
    <property type="match status" value="1"/>
</dbReference>
<gene>
    <name evidence="2" type="ORF">RM706_14730</name>
</gene>
<dbReference type="RefSeq" id="WP_311352907.1">
    <property type="nucleotide sequence ID" value="NZ_JAVRHR010000003.1"/>
</dbReference>
<dbReference type="Proteomes" id="UP001255246">
    <property type="component" value="Unassembled WGS sequence"/>
</dbReference>
<dbReference type="InterPro" id="IPR036514">
    <property type="entry name" value="SGNH_hydro_sf"/>
</dbReference>
<evidence type="ECO:0000313" key="3">
    <source>
        <dbReference type="Proteomes" id="UP001255246"/>
    </source>
</evidence>
<proteinExistence type="predicted"/>
<keyword evidence="3" id="KW-1185">Reference proteome</keyword>
<dbReference type="Gene3D" id="2.60.120.10">
    <property type="entry name" value="Jelly Rolls"/>
    <property type="match status" value="2"/>
</dbReference>
<dbReference type="SUPFAM" id="SSF69593">
    <property type="entry name" value="Glycerol-3-phosphate (1)-acyltransferase"/>
    <property type="match status" value="1"/>
</dbReference>
<organism evidence="2 3">
    <name type="scientific">Croceitalea rosinachiae</name>
    <dbReference type="NCBI Taxonomy" id="3075596"/>
    <lineage>
        <taxon>Bacteria</taxon>
        <taxon>Pseudomonadati</taxon>
        <taxon>Bacteroidota</taxon>
        <taxon>Flavobacteriia</taxon>
        <taxon>Flavobacteriales</taxon>
        <taxon>Flavobacteriaceae</taxon>
        <taxon>Croceitalea</taxon>
    </lineage>
</organism>
<evidence type="ECO:0000313" key="2">
    <source>
        <dbReference type="EMBL" id="MDT0608300.1"/>
    </source>
</evidence>
<dbReference type="Pfam" id="PF01553">
    <property type="entry name" value="Acyltransferase"/>
    <property type="match status" value="1"/>
</dbReference>
<dbReference type="PROSITE" id="PS50042">
    <property type="entry name" value="CNMP_BINDING_3"/>
    <property type="match status" value="1"/>
</dbReference>
<comment type="caution">
    <text evidence="2">The sequence shown here is derived from an EMBL/GenBank/DDBJ whole genome shotgun (WGS) entry which is preliminary data.</text>
</comment>
<dbReference type="InterPro" id="IPR013830">
    <property type="entry name" value="SGNH_hydro"/>
</dbReference>
<dbReference type="InterPro" id="IPR014710">
    <property type="entry name" value="RmlC-like_jellyroll"/>
</dbReference>
<dbReference type="InterPro" id="IPR000595">
    <property type="entry name" value="cNMP-bd_dom"/>
</dbReference>
<name>A0ABU3AER6_9FLAO</name>
<dbReference type="SUPFAM" id="SSF52266">
    <property type="entry name" value="SGNH hydrolase"/>
    <property type="match status" value="1"/>
</dbReference>